<dbReference type="InterPro" id="IPR036291">
    <property type="entry name" value="NAD(P)-bd_dom_sf"/>
</dbReference>
<dbReference type="GO" id="GO:0051287">
    <property type="term" value="F:NAD binding"/>
    <property type="evidence" value="ECO:0007669"/>
    <property type="project" value="InterPro"/>
</dbReference>
<dbReference type="GO" id="GO:0005829">
    <property type="term" value="C:cytosol"/>
    <property type="evidence" value="ECO:0007669"/>
    <property type="project" value="TreeGrafter"/>
</dbReference>
<dbReference type="GO" id="GO:0030267">
    <property type="term" value="F:glyoxylate reductase (NADPH) activity"/>
    <property type="evidence" value="ECO:0007669"/>
    <property type="project" value="TreeGrafter"/>
</dbReference>
<dbReference type="PROSITE" id="PS00065">
    <property type="entry name" value="D_2_HYDROXYACID_DH_1"/>
    <property type="match status" value="1"/>
</dbReference>
<dbReference type="InterPro" id="IPR006139">
    <property type="entry name" value="D-isomer_2_OHA_DH_cat_dom"/>
</dbReference>
<dbReference type="Pfam" id="PF00389">
    <property type="entry name" value="2-Hacid_dh"/>
    <property type="match status" value="1"/>
</dbReference>
<dbReference type="EMBL" id="JAGWCR010000002">
    <property type="protein sequence ID" value="MBS3647835.1"/>
    <property type="molecule type" value="Genomic_DNA"/>
</dbReference>
<dbReference type="SUPFAM" id="SSF51735">
    <property type="entry name" value="NAD(P)-binding Rossmann-fold domains"/>
    <property type="match status" value="1"/>
</dbReference>
<evidence type="ECO:0000313" key="8">
    <source>
        <dbReference type="Proteomes" id="UP000680348"/>
    </source>
</evidence>
<evidence type="ECO:0000256" key="2">
    <source>
        <dbReference type="ARBA" id="ARBA00023002"/>
    </source>
</evidence>
<dbReference type="GO" id="GO:0016618">
    <property type="term" value="F:hydroxypyruvate reductase [NAD(P)H] activity"/>
    <property type="evidence" value="ECO:0007669"/>
    <property type="project" value="TreeGrafter"/>
</dbReference>
<sequence>MLDEIEARLDESYDVHRLGLERDRARIEAKPQAIRAVVTGGGTGLSREWFDRLAALGLVAINGVGTDKVDLELARSRGIHVSTTPGVLADDVADMGMALILGVLRRVTEGDRFMRRGDWASGGKPALGASLKGRRLGILGLGQIGRALGRRAETFGMRISYWNRSVCDGQEAWKKFGSPVELAAACDVLAVCVAATPQTEKIVGRDVLAALGPSGLLVNVARGSVVDEDALIAALKGGVIAGAGLDVFVNEPKIRSEFMALDNVLLSPHQGSATVETRRAMGEIVLANLAAYFAGATPPTSVP</sequence>
<dbReference type="Pfam" id="PF02826">
    <property type="entry name" value="2-Hacid_dh_C"/>
    <property type="match status" value="1"/>
</dbReference>
<evidence type="ECO:0000313" key="7">
    <source>
        <dbReference type="EMBL" id="MBS3647835.1"/>
    </source>
</evidence>
<evidence type="ECO:0000256" key="3">
    <source>
        <dbReference type="ARBA" id="ARBA00023027"/>
    </source>
</evidence>
<keyword evidence="2 4" id="KW-0560">Oxidoreductase</keyword>
<evidence type="ECO:0000259" key="5">
    <source>
        <dbReference type="Pfam" id="PF00389"/>
    </source>
</evidence>
<organism evidence="7 8">
    <name type="scientific">Pseudaminobacter soli</name>
    <name type="common">ex Zhang et al. 2022</name>
    <dbReference type="NCBI Taxonomy" id="2831468"/>
    <lineage>
        <taxon>Bacteria</taxon>
        <taxon>Pseudomonadati</taxon>
        <taxon>Pseudomonadota</taxon>
        <taxon>Alphaproteobacteria</taxon>
        <taxon>Hyphomicrobiales</taxon>
        <taxon>Phyllobacteriaceae</taxon>
        <taxon>Pseudaminobacter</taxon>
    </lineage>
</organism>
<evidence type="ECO:0000256" key="1">
    <source>
        <dbReference type="ARBA" id="ARBA00022857"/>
    </source>
</evidence>
<evidence type="ECO:0000256" key="4">
    <source>
        <dbReference type="RuleBase" id="RU003719"/>
    </source>
</evidence>
<dbReference type="InterPro" id="IPR050223">
    <property type="entry name" value="D-isomer_2-hydroxyacid_DH"/>
</dbReference>
<dbReference type="Gene3D" id="3.40.50.720">
    <property type="entry name" value="NAD(P)-binding Rossmann-like Domain"/>
    <property type="match status" value="2"/>
</dbReference>
<comment type="similarity">
    <text evidence="4">Belongs to the D-isomer specific 2-hydroxyacid dehydrogenase family.</text>
</comment>
<name>A0A942DZJ9_9HYPH</name>
<dbReference type="InterPro" id="IPR029752">
    <property type="entry name" value="D-isomer_DH_CS1"/>
</dbReference>
<dbReference type="SUPFAM" id="SSF52283">
    <property type="entry name" value="Formate/glycerate dehydrogenase catalytic domain-like"/>
    <property type="match status" value="1"/>
</dbReference>
<dbReference type="Proteomes" id="UP000680348">
    <property type="component" value="Unassembled WGS sequence"/>
</dbReference>
<gene>
    <name evidence="7" type="ORF">KEU06_04220</name>
</gene>
<comment type="caution">
    <text evidence="7">The sequence shown here is derived from an EMBL/GenBank/DDBJ whole genome shotgun (WGS) entry which is preliminary data.</text>
</comment>
<dbReference type="CDD" id="cd12156">
    <property type="entry name" value="HPPR"/>
    <property type="match status" value="1"/>
</dbReference>
<keyword evidence="1" id="KW-0521">NADP</keyword>
<reference evidence="7" key="1">
    <citation type="submission" date="2021-04" db="EMBL/GenBank/DDBJ databases">
        <title>Pseudaminobacter soli sp. nov., isolated from paddy soil contaminated by heavy metals.</title>
        <authorList>
            <person name="Zhang K."/>
        </authorList>
    </citation>
    <scope>NUCLEOTIDE SEQUENCE</scope>
    <source>
        <strain evidence="7">19-2017</strain>
    </source>
</reference>
<dbReference type="PANTHER" id="PTHR10996:SF178">
    <property type="entry name" value="2-HYDROXYACID DEHYDROGENASE YGL185C-RELATED"/>
    <property type="match status" value="1"/>
</dbReference>
<evidence type="ECO:0000259" key="6">
    <source>
        <dbReference type="Pfam" id="PF02826"/>
    </source>
</evidence>
<dbReference type="InterPro" id="IPR006140">
    <property type="entry name" value="D-isomer_DH_NAD-bd"/>
</dbReference>
<dbReference type="PANTHER" id="PTHR10996">
    <property type="entry name" value="2-HYDROXYACID DEHYDROGENASE-RELATED"/>
    <property type="match status" value="1"/>
</dbReference>
<feature type="domain" description="D-isomer specific 2-hydroxyacid dehydrogenase catalytic" evidence="5">
    <location>
        <begin position="10"/>
        <end position="302"/>
    </location>
</feature>
<keyword evidence="3" id="KW-0520">NAD</keyword>
<feature type="domain" description="D-isomer specific 2-hydroxyacid dehydrogenase NAD-binding" evidence="6">
    <location>
        <begin position="97"/>
        <end position="271"/>
    </location>
</feature>
<protein>
    <submittedName>
        <fullName evidence="7">2-hydroxyacid dehydrogenase</fullName>
    </submittedName>
</protein>
<accession>A0A942DZJ9</accession>
<dbReference type="FunFam" id="3.40.50.720:FF:000213">
    <property type="entry name" value="Putative 2-hydroxyacid dehydrogenase"/>
    <property type="match status" value="1"/>
</dbReference>
<keyword evidence="8" id="KW-1185">Reference proteome</keyword>
<proteinExistence type="inferred from homology"/>
<dbReference type="AlphaFoldDB" id="A0A942DZJ9"/>